<dbReference type="GO" id="GO:0008137">
    <property type="term" value="F:NADH dehydrogenase (ubiquinone) activity"/>
    <property type="evidence" value="ECO:0007669"/>
    <property type="project" value="InterPro"/>
</dbReference>
<evidence type="ECO:0000259" key="2">
    <source>
        <dbReference type="Pfam" id="PF00329"/>
    </source>
</evidence>
<dbReference type="Gene3D" id="3.30.460.80">
    <property type="entry name" value="NADH:ubiquinone oxidoreductase, 30kDa subunit"/>
    <property type="match status" value="1"/>
</dbReference>
<evidence type="ECO:0000256" key="1">
    <source>
        <dbReference type="ARBA" id="ARBA00007569"/>
    </source>
</evidence>
<comment type="similarity">
    <text evidence="1">Belongs to the complex I 30 kDa subunit family.</text>
</comment>
<dbReference type="PANTHER" id="PTHR10884">
    <property type="entry name" value="NADH DEHYDROGENASE UBIQUINONE IRON-SULFUR PROTEIN 3"/>
    <property type="match status" value="1"/>
</dbReference>
<organism evidence="3 4">
    <name type="scientific">Candidatus Sungbacteria bacterium RIFCSPLOWO2_01_FULL_47_10</name>
    <dbReference type="NCBI Taxonomy" id="1802276"/>
    <lineage>
        <taxon>Bacteria</taxon>
        <taxon>Candidatus Sungiibacteriota</taxon>
    </lineage>
</organism>
<dbReference type="InterPro" id="IPR037232">
    <property type="entry name" value="NADH_quin_OxRdtase_su_C/D-like"/>
</dbReference>
<dbReference type="AlphaFoldDB" id="A0A1G2L4W9"/>
<dbReference type="SUPFAM" id="SSF143243">
    <property type="entry name" value="Nqo5-like"/>
    <property type="match status" value="1"/>
</dbReference>
<feature type="domain" description="NADH:ubiquinone oxidoreductase 30kDa subunit" evidence="2">
    <location>
        <begin position="6"/>
        <end position="119"/>
    </location>
</feature>
<evidence type="ECO:0000313" key="3">
    <source>
        <dbReference type="EMBL" id="OHA05851.1"/>
    </source>
</evidence>
<protein>
    <recommendedName>
        <fullName evidence="2">NADH:ubiquinone oxidoreductase 30kDa subunit domain-containing protein</fullName>
    </recommendedName>
</protein>
<reference evidence="3 4" key="1">
    <citation type="journal article" date="2016" name="Nat. Commun.">
        <title>Thousands of microbial genomes shed light on interconnected biogeochemical processes in an aquifer system.</title>
        <authorList>
            <person name="Anantharaman K."/>
            <person name="Brown C.T."/>
            <person name="Hug L.A."/>
            <person name="Sharon I."/>
            <person name="Castelle C.J."/>
            <person name="Probst A.J."/>
            <person name="Thomas B.C."/>
            <person name="Singh A."/>
            <person name="Wilkins M.J."/>
            <person name="Karaoz U."/>
            <person name="Brodie E.L."/>
            <person name="Williams K.H."/>
            <person name="Hubbard S.S."/>
            <person name="Banfield J.F."/>
        </authorList>
    </citation>
    <scope>NUCLEOTIDE SEQUENCE [LARGE SCALE GENOMIC DNA]</scope>
</reference>
<comment type="caution">
    <text evidence="3">The sequence shown here is derived from an EMBL/GenBank/DDBJ whole genome shotgun (WGS) entry which is preliminary data.</text>
</comment>
<name>A0A1G2L4W9_9BACT</name>
<dbReference type="EMBL" id="MHQO01000042">
    <property type="protein sequence ID" value="OHA05851.1"/>
    <property type="molecule type" value="Genomic_DNA"/>
</dbReference>
<dbReference type="Proteomes" id="UP000177982">
    <property type="component" value="Unassembled WGS sequence"/>
</dbReference>
<sequence>MEIRIVEANNLRNAATELKQSGFRLLLVSGVDWVQKSNTYEALYHFSKVCGPDLVLLKVSVPADDPKVPSIADIFGLADWHERETYDLLGITFEGHPNLARIFLPDDFKGHPLKKDFIAYKRMLPG</sequence>
<proteinExistence type="inferred from homology"/>
<evidence type="ECO:0000313" key="4">
    <source>
        <dbReference type="Proteomes" id="UP000177982"/>
    </source>
</evidence>
<dbReference type="InterPro" id="IPR001268">
    <property type="entry name" value="NADH_UbQ_OxRdtase_30kDa_su"/>
</dbReference>
<accession>A0A1G2L4W9</accession>
<dbReference type="PANTHER" id="PTHR10884:SF14">
    <property type="entry name" value="NADH DEHYDROGENASE [UBIQUINONE] IRON-SULFUR PROTEIN 3, MITOCHONDRIAL"/>
    <property type="match status" value="1"/>
</dbReference>
<gene>
    <name evidence="3" type="ORF">A2934_05005</name>
</gene>
<dbReference type="Pfam" id="PF00329">
    <property type="entry name" value="Complex1_30kDa"/>
    <property type="match status" value="1"/>
</dbReference>